<evidence type="ECO:0000256" key="6">
    <source>
        <dbReference type="ARBA" id="ARBA00022723"/>
    </source>
</evidence>
<name>A0A2X4HKU6_STRUB</name>
<protein>
    <recommendedName>
        <fullName evidence="3">FAD:protein FMN transferase</fullName>
        <ecNumber evidence="2">2.7.1.180</ecNumber>
    </recommendedName>
    <alternativeName>
        <fullName evidence="9">Flavin transferase</fullName>
    </alternativeName>
</protein>
<dbReference type="PANTHER" id="PTHR30040:SF2">
    <property type="entry name" value="FAD:PROTEIN FMN TRANSFERASE"/>
    <property type="match status" value="1"/>
</dbReference>
<dbReference type="InterPro" id="IPR024932">
    <property type="entry name" value="ApbE"/>
</dbReference>
<dbReference type="AlphaFoldDB" id="A0A2X4HKU6"/>
<dbReference type="GO" id="GO:0016740">
    <property type="term" value="F:transferase activity"/>
    <property type="evidence" value="ECO:0007669"/>
    <property type="project" value="UniProtKB-KW"/>
</dbReference>
<dbReference type="SUPFAM" id="SSF143631">
    <property type="entry name" value="ApbE-like"/>
    <property type="match status" value="1"/>
</dbReference>
<evidence type="ECO:0000256" key="4">
    <source>
        <dbReference type="ARBA" id="ARBA00022630"/>
    </source>
</evidence>
<evidence type="ECO:0000256" key="8">
    <source>
        <dbReference type="ARBA" id="ARBA00022842"/>
    </source>
</evidence>
<dbReference type="EC" id="2.7.1.180" evidence="2"/>
<proteinExistence type="predicted"/>
<comment type="caution">
    <text evidence="11">The sequence shown here is derived from an EMBL/GenBank/DDBJ whole genome shotgun (WGS) entry which is preliminary data.</text>
</comment>
<evidence type="ECO:0000313" key="12">
    <source>
        <dbReference type="Proteomes" id="UP000483839"/>
    </source>
</evidence>
<reference evidence="11 12" key="1">
    <citation type="submission" date="2019-11" db="EMBL/GenBank/DDBJ databases">
        <title>Streptococcus uberis isolated from clinical mastitis cases on a southeastern Queensland dairy.</title>
        <authorList>
            <person name="Workentine M.L."/>
            <person name="Price R."/>
            <person name="Olchowy T."/>
        </authorList>
    </citation>
    <scope>NUCLEOTIDE SEQUENCE [LARGE SCALE GENOMIC DNA]</scope>
    <source>
        <strain evidence="11 12">OLC4459-A17</strain>
    </source>
</reference>
<sequence length="257" mass="28699">MDNVLKVSQTIEAMTIPFTVTLATNDRVKAQQSLEKLLPMIQKELDRIDHRYSAFRQDSLLSRFNAGEESILIDDLEFYQVYANCAQAQIQTDNHFNPYFSGVYNPTGYVKGWAIEKIFKEKMLPLMDEEHILGLCLNGGGDMQFASSAATDFSWRVAIESPENPQEVIAIYDLKNGAIATSGFSKRGKHSHQAEGSKTQQVTIVADCLSLADLWATVGLVASLEDFEGLMKQEKLSGILCQNNHLAVFSKGDWVHD</sequence>
<dbReference type="Gene3D" id="3.10.520.10">
    <property type="entry name" value="ApbE-like domains"/>
    <property type="match status" value="2"/>
</dbReference>
<evidence type="ECO:0000256" key="7">
    <source>
        <dbReference type="ARBA" id="ARBA00022827"/>
    </source>
</evidence>
<evidence type="ECO:0000313" key="11">
    <source>
        <dbReference type="EMBL" id="MTD02276.1"/>
    </source>
</evidence>
<evidence type="ECO:0000256" key="3">
    <source>
        <dbReference type="ARBA" id="ARBA00016337"/>
    </source>
</evidence>
<dbReference type="Pfam" id="PF02424">
    <property type="entry name" value="ApbE"/>
    <property type="match status" value="2"/>
</dbReference>
<organism evidence="11 12">
    <name type="scientific">Streptococcus uberis</name>
    <dbReference type="NCBI Taxonomy" id="1349"/>
    <lineage>
        <taxon>Bacteria</taxon>
        <taxon>Bacillati</taxon>
        <taxon>Bacillota</taxon>
        <taxon>Bacilli</taxon>
        <taxon>Lactobacillales</taxon>
        <taxon>Streptococcaceae</taxon>
        <taxon>Streptococcus</taxon>
    </lineage>
</organism>
<comment type="cofactor">
    <cofactor evidence="1">
        <name>Mg(2+)</name>
        <dbReference type="ChEBI" id="CHEBI:18420"/>
    </cofactor>
</comment>
<keyword evidence="7" id="KW-0274">FAD</keyword>
<comment type="catalytic activity">
    <reaction evidence="10">
        <text>L-threonyl-[protein] + FAD = FMN-L-threonyl-[protein] + AMP + H(+)</text>
        <dbReference type="Rhea" id="RHEA:36847"/>
        <dbReference type="Rhea" id="RHEA-COMP:11060"/>
        <dbReference type="Rhea" id="RHEA-COMP:11061"/>
        <dbReference type="ChEBI" id="CHEBI:15378"/>
        <dbReference type="ChEBI" id="CHEBI:30013"/>
        <dbReference type="ChEBI" id="CHEBI:57692"/>
        <dbReference type="ChEBI" id="CHEBI:74257"/>
        <dbReference type="ChEBI" id="CHEBI:456215"/>
        <dbReference type="EC" id="2.7.1.180"/>
    </reaction>
</comment>
<keyword evidence="8" id="KW-0460">Magnesium</keyword>
<dbReference type="GO" id="GO:0046872">
    <property type="term" value="F:metal ion binding"/>
    <property type="evidence" value="ECO:0007669"/>
    <property type="project" value="UniProtKB-KW"/>
</dbReference>
<keyword evidence="6" id="KW-0479">Metal-binding</keyword>
<gene>
    <name evidence="11" type="ORF">GKS16_08345</name>
</gene>
<evidence type="ECO:0000256" key="1">
    <source>
        <dbReference type="ARBA" id="ARBA00001946"/>
    </source>
</evidence>
<dbReference type="Proteomes" id="UP000483839">
    <property type="component" value="Unassembled WGS sequence"/>
</dbReference>
<keyword evidence="5 11" id="KW-0808">Transferase</keyword>
<evidence type="ECO:0000256" key="9">
    <source>
        <dbReference type="ARBA" id="ARBA00031306"/>
    </source>
</evidence>
<accession>A0A2X4HKU6</accession>
<evidence type="ECO:0000256" key="2">
    <source>
        <dbReference type="ARBA" id="ARBA00011955"/>
    </source>
</evidence>
<dbReference type="RefSeq" id="WP_111673213.1">
    <property type="nucleotide sequence ID" value="NZ_BAABQA010000003.1"/>
</dbReference>
<evidence type="ECO:0000256" key="10">
    <source>
        <dbReference type="ARBA" id="ARBA00048540"/>
    </source>
</evidence>
<dbReference type="PANTHER" id="PTHR30040">
    <property type="entry name" value="THIAMINE BIOSYNTHESIS LIPOPROTEIN APBE"/>
    <property type="match status" value="1"/>
</dbReference>
<dbReference type="InterPro" id="IPR003374">
    <property type="entry name" value="ApbE-like_sf"/>
</dbReference>
<dbReference type="EMBL" id="WLXI01000056">
    <property type="protein sequence ID" value="MTD02276.1"/>
    <property type="molecule type" value="Genomic_DNA"/>
</dbReference>
<evidence type="ECO:0000256" key="5">
    <source>
        <dbReference type="ARBA" id="ARBA00022679"/>
    </source>
</evidence>
<keyword evidence="4" id="KW-0285">Flavoprotein</keyword>